<evidence type="ECO:0000313" key="7">
    <source>
        <dbReference type="EnsemblMetazoa" id="XP_044314938.1"/>
    </source>
</evidence>
<dbReference type="InterPro" id="IPR013818">
    <property type="entry name" value="Lipase"/>
</dbReference>
<proteinExistence type="inferred from homology"/>
<keyword evidence="5" id="KW-0732">Signal</keyword>
<feature type="signal peptide" evidence="5">
    <location>
        <begin position="1"/>
        <end position="18"/>
    </location>
</feature>
<evidence type="ECO:0000256" key="2">
    <source>
        <dbReference type="ARBA" id="ARBA00010701"/>
    </source>
</evidence>
<dbReference type="InterPro" id="IPR029058">
    <property type="entry name" value="AB_hydrolase_fold"/>
</dbReference>
<dbReference type="EnsemblMetazoa" id="XM_044459003.1">
    <property type="protein sequence ID" value="XP_044314938.1"/>
    <property type="gene ID" value="LOC108038073"/>
</dbReference>
<organism evidence="7 8">
    <name type="scientific">Drosophila rhopaloa</name>
    <name type="common">Fruit fly</name>
    <dbReference type="NCBI Taxonomy" id="1041015"/>
    <lineage>
        <taxon>Eukaryota</taxon>
        <taxon>Metazoa</taxon>
        <taxon>Ecdysozoa</taxon>
        <taxon>Arthropoda</taxon>
        <taxon>Hexapoda</taxon>
        <taxon>Insecta</taxon>
        <taxon>Pterygota</taxon>
        <taxon>Neoptera</taxon>
        <taxon>Endopterygota</taxon>
        <taxon>Diptera</taxon>
        <taxon>Brachycera</taxon>
        <taxon>Muscomorpha</taxon>
        <taxon>Ephydroidea</taxon>
        <taxon>Drosophilidae</taxon>
        <taxon>Drosophila</taxon>
        <taxon>Sophophora</taxon>
    </lineage>
</organism>
<feature type="domain" description="Lipase" evidence="6">
    <location>
        <begin position="54"/>
        <end position="337"/>
    </location>
</feature>
<dbReference type="CDD" id="cd00707">
    <property type="entry name" value="Pancreat_lipase_like"/>
    <property type="match status" value="3"/>
</dbReference>
<evidence type="ECO:0000256" key="3">
    <source>
        <dbReference type="ARBA" id="ARBA00022525"/>
    </source>
</evidence>
<evidence type="ECO:0000256" key="5">
    <source>
        <dbReference type="SAM" id="SignalP"/>
    </source>
</evidence>
<dbReference type="RefSeq" id="XP_044314938.1">
    <property type="nucleotide sequence ID" value="XM_044459003.1"/>
</dbReference>
<dbReference type="PANTHER" id="PTHR11610:SF150">
    <property type="entry name" value="FI01825P-RELATED"/>
    <property type="match status" value="1"/>
</dbReference>
<reference evidence="7" key="2">
    <citation type="submission" date="2025-05" db="UniProtKB">
        <authorList>
            <consortium name="EnsemblMetazoa"/>
        </authorList>
    </citation>
    <scope>IDENTIFICATION</scope>
</reference>
<sequence>MKTFLILAIFALAVSAYALEESERVNGENGWFVPQVDGSLEWVDMDVAEEWMEAQEKLEGRGLTTVPVNFYLFTPSNPSSSKHIYATKKSISASNFNPAHPTRIVIHGWTQSYLNSMNSDIRKAWLSRGDYNVIIVDWARARSVDYATSVMAVAATGKKVAAMINFLQSDFGMSLDSLYVIGHSLGAHVAGYAGKNTNGQVHTIVGLDPALPLFSYNKPNKRLNADDAWYVESIQTNGGTLGFLKPIGKGAFYPNGGKTQPGCPLDVTGACSHGRSCTYYAEAVSEDNFGTIKCGDYEAAVSKECGSQYSSVRMGADTNAYMVDGDFYVPVNSKAPFGMIISALPLEESERINGENGWYLPQEDGSFEWVDMDVAEKWMEAQEQLESRGLTTVPVKFYLYTSSNPTKGTKITTTTNSIDASNFNAANPTRFVIHGWTQSYTASMNKDICSAWLSRGDYNVIVVDWSRARSVDYATSVMAVGATGKKVAAMINFLQSNYGMSLDNLYVIGHSLGAHVAGYAGKNTNGQVHTIVGLDPALPLFSYNKPNKRLNANDAWYVESIQTNGGSLGFLKPIGKGAFYPNGGQSQPGCGWDLTGSCSHGRSTIYYAEAVSVDNFGSIKCGDYQDAVSKECGSTYSGVRMGADTNAYMVDGDFYVPAMNKCPLHQNCLRPPNMKVFFVLAALLAAVSALPIEERVNGENGWFIPKLDGSFEWMEKHDAEELLANAAQMEGRVSTNAVNFYLYTKSNPTDGKEIKAKASSIDDSHFNKDHGTRVIIHGWTQRYSDDMNTRITKAWLSKGDYNVIVVDWARARSVDYASSVLAVPGAGGKVGEMIKYLHEHHGLSYDSLEVIGHSLGAHVAGYAGKTVGDKQVHAIVGLDPALPLFSYDKPNKRLSTDDAHYVESIQTNGGKLGFLKPIGKGAFYPNGGKTQPGCGLDATGSCSHGRSVLYYAEAVTEDNFGTIKCGDYEAAVSKECGSTYSSVRMGAVTNAYMVDGDYYVPVNSAAPFGKIN</sequence>
<dbReference type="InterPro" id="IPR000734">
    <property type="entry name" value="TAG_lipase"/>
</dbReference>
<protein>
    <recommendedName>
        <fullName evidence="6">Lipase domain-containing protein</fullName>
    </recommendedName>
</protein>
<dbReference type="Pfam" id="PF00151">
    <property type="entry name" value="Lipase"/>
    <property type="match status" value="3"/>
</dbReference>
<reference evidence="8" key="1">
    <citation type="journal article" date="2021" name="Elife">
        <title>Highly contiguous assemblies of 101 drosophilid genomes.</title>
        <authorList>
            <person name="Kim B.Y."/>
            <person name="Wang J.R."/>
            <person name="Miller D.E."/>
            <person name="Barmina O."/>
            <person name="Delaney E."/>
            <person name="Thompson A."/>
            <person name="Comeault A.A."/>
            <person name="Peede D."/>
            <person name="D'Agostino E.R."/>
            <person name="Pelaez J."/>
            <person name="Aguilar J.M."/>
            <person name="Haji D."/>
            <person name="Matsunaga T."/>
            <person name="Armstrong E.E."/>
            <person name="Zych M."/>
            <person name="Ogawa Y."/>
            <person name="Stamenkovic-Radak M."/>
            <person name="Jelic M."/>
            <person name="Veselinovic M.S."/>
            <person name="Tanaskovic M."/>
            <person name="Eric P."/>
            <person name="Gao J.J."/>
            <person name="Katoh T.K."/>
            <person name="Toda M.J."/>
            <person name="Watabe H."/>
            <person name="Watada M."/>
            <person name="Davis J.S."/>
            <person name="Moyle L.C."/>
            <person name="Manoli G."/>
            <person name="Bertolini E."/>
            <person name="Kostal V."/>
            <person name="Hawley R.S."/>
            <person name="Takahashi A."/>
            <person name="Jones C.D."/>
            <person name="Price D.K."/>
            <person name="Whiteman N."/>
            <person name="Kopp A."/>
            <person name="Matute D.R."/>
            <person name="Petrov D.A."/>
        </authorList>
    </citation>
    <scope>NUCLEOTIDE SEQUENCE [LARGE SCALE GENOMIC DNA]</scope>
</reference>
<dbReference type="InterPro" id="IPR002334">
    <property type="entry name" value="Allerg_PlipaseA1"/>
</dbReference>
<evidence type="ECO:0000256" key="1">
    <source>
        <dbReference type="ARBA" id="ARBA00004613"/>
    </source>
</evidence>
<comment type="subcellular location">
    <subcellularLocation>
        <location evidence="1">Secreted</location>
    </subcellularLocation>
</comment>
<keyword evidence="3" id="KW-0964">Secreted</keyword>
<evidence type="ECO:0000256" key="4">
    <source>
        <dbReference type="RuleBase" id="RU004262"/>
    </source>
</evidence>
<evidence type="ECO:0000313" key="8">
    <source>
        <dbReference type="Proteomes" id="UP001652680"/>
    </source>
</evidence>
<dbReference type="PANTHER" id="PTHR11610">
    <property type="entry name" value="LIPASE"/>
    <property type="match status" value="1"/>
</dbReference>
<feature type="chain" id="PRO_5046018322" description="Lipase domain-containing protein" evidence="5">
    <location>
        <begin position="19"/>
        <end position="1012"/>
    </location>
</feature>
<dbReference type="Proteomes" id="UP001652680">
    <property type="component" value="Unassembled WGS sequence"/>
</dbReference>
<feature type="domain" description="Lipase" evidence="6">
    <location>
        <begin position="381"/>
        <end position="643"/>
    </location>
</feature>
<evidence type="ECO:0000259" key="6">
    <source>
        <dbReference type="Pfam" id="PF00151"/>
    </source>
</evidence>
<accession>A0ABM5J7X7</accession>
<dbReference type="GeneID" id="108038073"/>
<dbReference type="PRINTS" id="PR00821">
    <property type="entry name" value="TAGLIPASE"/>
</dbReference>
<dbReference type="PRINTS" id="PR00825">
    <property type="entry name" value="DOLALLERGEN"/>
</dbReference>
<feature type="domain" description="Lipase" evidence="6">
    <location>
        <begin position="729"/>
        <end position="1008"/>
    </location>
</feature>
<dbReference type="SUPFAM" id="SSF53474">
    <property type="entry name" value="alpha/beta-Hydrolases"/>
    <property type="match status" value="3"/>
</dbReference>
<name>A0ABM5J7X7_DRORH</name>
<dbReference type="InterPro" id="IPR033906">
    <property type="entry name" value="Lipase_N"/>
</dbReference>
<keyword evidence="8" id="KW-1185">Reference proteome</keyword>
<dbReference type="Gene3D" id="3.40.50.1820">
    <property type="entry name" value="alpha/beta hydrolase"/>
    <property type="match status" value="3"/>
</dbReference>
<comment type="similarity">
    <text evidence="2 4">Belongs to the AB hydrolase superfamily. Lipase family.</text>
</comment>